<proteinExistence type="predicted"/>
<keyword evidence="1" id="KW-0540">Nuclease</keyword>
<reference evidence="3 4" key="1">
    <citation type="submission" date="2016-12" db="EMBL/GenBank/DDBJ databases">
        <title>The genomes of Aspergillus section Nigri reveals drivers in fungal speciation.</title>
        <authorList>
            <consortium name="DOE Joint Genome Institute"/>
            <person name="Vesth T.C."/>
            <person name="Nybo J."/>
            <person name="Theobald S."/>
            <person name="Brandl J."/>
            <person name="Frisvad J.C."/>
            <person name="Nielsen K.F."/>
            <person name="Lyhne E.K."/>
            <person name="Kogle M.E."/>
            <person name="Kuo A."/>
            <person name="Riley R."/>
            <person name="Clum A."/>
            <person name="Nolan M."/>
            <person name="Lipzen A."/>
            <person name="Salamov A."/>
            <person name="Henrissat B."/>
            <person name="Wiebenga A."/>
            <person name="De Vries R.P."/>
            <person name="Grigoriev I.V."/>
            <person name="Mortensen U.H."/>
            <person name="Andersen M.R."/>
            <person name="Baker S.E."/>
        </authorList>
    </citation>
    <scope>NUCLEOTIDE SEQUENCE [LARGE SCALE GENOMIC DNA]</scope>
    <source>
        <strain evidence="3 4">CBS 121591</strain>
    </source>
</reference>
<evidence type="ECO:0000256" key="2">
    <source>
        <dbReference type="ARBA" id="ARBA00022801"/>
    </source>
</evidence>
<accession>A0A319CWA2</accession>
<dbReference type="GO" id="GO:0004540">
    <property type="term" value="F:RNA nuclease activity"/>
    <property type="evidence" value="ECO:0007669"/>
    <property type="project" value="InterPro"/>
</dbReference>
<evidence type="ECO:0000256" key="1">
    <source>
        <dbReference type="ARBA" id="ARBA00022722"/>
    </source>
</evidence>
<dbReference type="InterPro" id="IPR016191">
    <property type="entry name" value="Ribonuclease/ribotoxin"/>
</dbReference>
<dbReference type="GeneID" id="37141666"/>
<evidence type="ECO:0000313" key="3">
    <source>
        <dbReference type="EMBL" id="PYH86777.1"/>
    </source>
</evidence>
<dbReference type="Proteomes" id="UP000248340">
    <property type="component" value="Unassembled WGS sequence"/>
</dbReference>
<gene>
    <name evidence="3" type="ORF">BO82DRAFT_397350</name>
</gene>
<organism evidence="3 4">
    <name type="scientific">Aspergillus uvarum CBS 121591</name>
    <dbReference type="NCBI Taxonomy" id="1448315"/>
    <lineage>
        <taxon>Eukaryota</taxon>
        <taxon>Fungi</taxon>
        <taxon>Dikarya</taxon>
        <taxon>Ascomycota</taxon>
        <taxon>Pezizomycotina</taxon>
        <taxon>Eurotiomycetes</taxon>
        <taxon>Eurotiomycetidae</taxon>
        <taxon>Eurotiales</taxon>
        <taxon>Aspergillaceae</taxon>
        <taxon>Aspergillus</taxon>
        <taxon>Aspergillus subgen. Circumdati</taxon>
    </lineage>
</organism>
<dbReference type="Gene3D" id="3.10.450.30">
    <property type="entry name" value="Microbial ribonucleases"/>
    <property type="match status" value="1"/>
</dbReference>
<name>A0A319CWA2_9EURO</name>
<dbReference type="RefSeq" id="XP_025496977.1">
    <property type="nucleotide sequence ID" value="XM_025638924.1"/>
</dbReference>
<evidence type="ECO:0000313" key="4">
    <source>
        <dbReference type="Proteomes" id="UP000248340"/>
    </source>
</evidence>
<dbReference type="SUPFAM" id="SSF53933">
    <property type="entry name" value="Microbial ribonucleases"/>
    <property type="match status" value="1"/>
</dbReference>
<dbReference type="OrthoDB" id="5425539at2759"/>
<dbReference type="GO" id="GO:0003723">
    <property type="term" value="F:RNA binding"/>
    <property type="evidence" value="ECO:0007669"/>
    <property type="project" value="InterPro"/>
</dbReference>
<protein>
    <submittedName>
        <fullName evidence="3">Uncharacterized protein</fullName>
    </submittedName>
</protein>
<dbReference type="GO" id="GO:0016787">
    <property type="term" value="F:hydrolase activity"/>
    <property type="evidence" value="ECO:0007669"/>
    <property type="project" value="UniProtKB-KW"/>
</dbReference>
<keyword evidence="2" id="KW-0378">Hydrolase</keyword>
<sequence length="126" mass="14089">MPYMVKAFPDYITNDFDKRGRVAPKLATADFPSKSYTCPKSDAYTEATYTSGQLMRHTSTLPNKYPHNFVNHDKLPLECGASKQEFALDRENLARVYSGGDVKNLPDRLIFEYTGTGKTARAVSVA</sequence>
<keyword evidence="4" id="KW-1185">Reference proteome</keyword>
<dbReference type="AlphaFoldDB" id="A0A319CWA2"/>
<dbReference type="VEuPathDB" id="FungiDB:BO82DRAFT_397350"/>
<dbReference type="EMBL" id="KZ821675">
    <property type="protein sequence ID" value="PYH86777.1"/>
    <property type="molecule type" value="Genomic_DNA"/>
</dbReference>